<dbReference type="Pfam" id="PF02661">
    <property type="entry name" value="Fic"/>
    <property type="match status" value="1"/>
</dbReference>
<evidence type="ECO:0000313" key="4">
    <source>
        <dbReference type="EMBL" id="OGD10590.1"/>
    </source>
</evidence>
<accession>A0A1F4ZWC8</accession>
<organism evidence="4 5">
    <name type="scientific">Candidatus Amesbacteria bacterium RIFOXYB1_FULL_44_23</name>
    <dbReference type="NCBI Taxonomy" id="1797263"/>
    <lineage>
        <taxon>Bacteria</taxon>
        <taxon>Candidatus Amesiibacteriota</taxon>
    </lineage>
</organism>
<dbReference type="InterPro" id="IPR003812">
    <property type="entry name" value="Fido"/>
</dbReference>
<feature type="binding site" evidence="1">
    <location>
        <begin position="286"/>
        <end position="293"/>
    </location>
    <ligand>
        <name>ATP</name>
        <dbReference type="ChEBI" id="CHEBI:30616"/>
    </ligand>
</feature>
<feature type="site" description="Important for autoinhibition of adenylyltransferase activity" evidence="2">
    <location>
        <position position="157"/>
    </location>
</feature>
<feature type="domain" description="Fido" evidence="3">
    <location>
        <begin position="207"/>
        <end position="340"/>
    </location>
</feature>
<dbReference type="Gene3D" id="1.10.10.10">
    <property type="entry name" value="Winged helix-like DNA-binding domain superfamily/Winged helix DNA-binding domain"/>
    <property type="match status" value="1"/>
</dbReference>
<comment type="caution">
    <text evidence="4">The sequence shown here is derived from an EMBL/GenBank/DDBJ whole genome shotgun (WGS) entry which is preliminary data.</text>
</comment>
<evidence type="ECO:0000313" key="5">
    <source>
        <dbReference type="Proteomes" id="UP000176424"/>
    </source>
</evidence>
<gene>
    <name evidence="4" type="ORF">A2397_01280</name>
</gene>
<protein>
    <recommendedName>
        <fullName evidence="3">Fido domain-containing protein</fullName>
    </recommendedName>
</protein>
<dbReference type="InterPro" id="IPR036597">
    <property type="entry name" value="Fido-like_dom_sf"/>
</dbReference>
<dbReference type="PANTHER" id="PTHR13504:SF38">
    <property type="entry name" value="FIDO DOMAIN-CONTAINING PROTEIN"/>
    <property type="match status" value="1"/>
</dbReference>
<dbReference type="PANTHER" id="PTHR13504">
    <property type="entry name" value="FIDO DOMAIN-CONTAINING PROTEIN DDB_G0283145"/>
    <property type="match status" value="1"/>
</dbReference>
<dbReference type="InterPro" id="IPR036390">
    <property type="entry name" value="WH_DNA-bd_sf"/>
</dbReference>
<keyword evidence="1" id="KW-0067">ATP-binding</keyword>
<keyword evidence="1" id="KW-0547">Nucleotide-binding</keyword>
<evidence type="ECO:0000259" key="3">
    <source>
        <dbReference type="PROSITE" id="PS51459"/>
    </source>
</evidence>
<dbReference type="EMBL" id="MEXR01000003">
    <property type="protein sequence ID" value="OGD10590.1"/>
    <property type="molecule type" value="Genomic_DNA"/>
</dbReference>
<dbReference type="AlphaFoldDB" id="A0A1F4ZWC8"/>
<dbReference type="STRING" id="1797263.A2397_01280"/>
<dbReference type="Gene3D" id="1.10.3290.10">
    <property type="entry name" value="Fido-like domain"/>
    <property type="match status" value="1"/>
</dbReference>
<dbReference type="SUPFAM" id="SSF140931">
    <property type="entry name" value="Fic-like"/>
    <property type="match status" value="1"/>
</dbReference>
<evidence type="ECO:0000256" key="1">
    <source>
        <dbReference type="PIRSR" id="PIRSR640198-2"/>
    </source>
</evidence>
<reference evidence="4 5" key="1">
    <citation type="journal article" date="2016" name="Nat. Commun.">
        <title>Thousands of microbial genomes shed light on interconnected biogeochemical processes in an aquifer system.</title>
        <authorList>
            <person name="Anantharaman K."/>
            <person name="Brown C.T."/>
            <person name="Hug L.A."/>
            <person name="Sharon I."/>
            <person name="Castelle C.J."/>
            <person name="Probst A.J."/>
            <person name="Thomas B.C."/>
            <person name="Singh A."/>
            <person name="Wilkins M.J."/>
            <person name="Karaoz U."/>
            <person name="Brodie E.L."/>
            <person name="Williams K.H."/>
            <person name="Hubbard S.S."/>
            <person name="Banfield J.F."/>
        </authorList>
    </citation>
    <scope>NUCLEOTIDE SEQUENCE [LARGE SCALE GENOMIC DNA]</scope>
</reference>
<name>A0A1F4ZWC8_9BACT</name>
<evidence type="ECO:0000256" key="2">
    <source>
        <dbReference type="PIRSR" id="PIRSR640198-3"/>
    </source>
</evidence>
<dbReference type="InterPro" id="IPR040198">
    <property type="entry name" value="Fido_containing"/>
</dbReference>
<sequence>MNDTKLNPRQKQILELINRSDSISRLEIKEKLDSQFQASIPTIARDLAYLLKNKLVSVHGEGRTTSYSGSNHSPLLKYFDIDQYFSLDPDQRTDVKKSFNPGVFDNVDGLLTLSERLELDRVYKNFDQESRSSNKDIYLREVERFVIELSWKSSKIEGNTYSLLDTETLIKQKIEAEGHPKDEAIMILNHKDAFETILANRKDYKQISFSQVTQLHNLLIKDLNVTSGIRKQAVGITGTTYRPLDNEWQIREAMDKFITSLNRVEYPLEKALLTIATISYIQPFTDGNKRTARMLANAVLLANDYYPLSYRSVDETFYKMALVLFYEQNTLYYLKQIVIDQYKFALNTYFK</sequence>
<dbReference type="GO" id="GO:0005524">
    <property type="term" value="F:ATP binding"/>
    <property type="evidence" value="ECO:0007669"/>
    <property type="project" value="UniProtKB-KW"/>
</dbReference>
<proteinExistence type="predicted"/>
<dbReference type="SUPFAM" id="SSF46785">
    <property type="entry name" value="Winged helix' DNA-binding domain"/>
    <property type="match status" value="1"/>
</dbReference>
<dbReference type="PROSITE" id="PS51459">
    <property type="entry name" value="FIDO"/>
    <property type="match status" value="1"/>
</dbReference>
<dbReference type="Proteomes" id="UP000176424">
    <property type="component" value="Unassembled WGS sequence"/>
</dbReference>
<dbReference type="InterPro" id="IPR036388">
    <property type="entry name" value="WH-like_DNA-bd_sf"/>
</dbReference>